<feature type="region of interest" description="Disordered" evidence="1">
    <location>
        <begin position="227"/>
        <end position="295"/>
    </location>
</feature>
<feature type="transmembrane region" description="Helical" evidence="2">
    <location>
        <begin position="68"/>
        <end position="89"/>
    </location>
</feature>
<keyword evidence="2" id="KW-0472">Membrane</keyword>
<evidence type="ECO:0000256" key="1">
    <source>
        <dbReference type="SAM" id="MobiDB-lite"/>
    </source>
</evidence>
<dbReference type="AlphaFoldDB" id="A0A1W6MR50"/>
<gene>
    <name evidence="3" type="ORF">B1812_02100</name>
</gene>
<keyword evidence="4" id="KW-1185">Reference proteome</keyword>
<feature type="transmembrane region" description="Helical" evidence="2">
    <location>
        <begin position="12"/>
        <end position="29"/>
    </location>
</feature>
<protein>
    <recommendedName>
        <fullName evidence="5">DUF5134 domain-containing protein</fullName>
    </recommendedName>
</protein>
<dbReference type="KEGG" id="mbry:B1812_02100"/>
<dbReference type="STRING" id="655015.B1812_02100"/>
<sequence>MTALSQDLLSKVPSIVWIAVLCLVLLLEFKRWGSMRGEHRWCHSSHLIMLVGMIYMFFAMAFEREWMFRSAWMTLYAVICLVILFWMMIRLRGQGSIGKMWISTFIQQAAMVYMCYSPMRWIPVVSYALVLYFAFEALTPLISAPMGRSAKGLAPTPLFCWPNPNQLCAFVMAASMGYMFLGMQLKASLKESERLALQTNLEPVEANNAKRAEGSMLSPASALAAATLAASSSAPPPPANDPAPSRVQPQQGAEPAIRKASRAVGMSQARRPLWRSRARAHPVHPHVPRRHRPWR</sequence>
<proteinExistence type="predicted"/>
<feature type="transmembrane region" description="Helical" evidence="2">
    <location>
        <begin position="125"/>
        <end position="146"/>
    </location>
</feature>
<name>A0A1W6MR50_9HYPH</name>
<dbReference type="Proteomes" id="UP000193978">
    <property type="component" value="Chromosome"/>
</dbReference>
<feature type="transmembrane region" description="Helical" evidence="2">
    <location>
        <begin position="41"/>
        <end position="62"/>
    </location>
</feature>
<keyword evidence="2" id="KW-0812">Transmembrane</keyword>
<reference evidence="3 4" key="1">
    <citation type="submission" date="2017-02" db="EMBL/GenBank/DDBJ databases">
        <authorList>
            <person name="Peterson S.W."/>
        </authorList>
    </citation>
    <scope>NUCLEOTIDE SEQUENCE [LARGE SCALE GENOMIC DNA]</scope>
    <source>
        <strain evidence="3 4">S285</strain>
    </source>
</reference>
<evidence type="ECO:0008006" key="5">
    <source>
        <dbReference type="Google" id="ProtNLM"/>
    </source>
</evidence>
<accession>A0A1W6MR50</accession>
<organism evidence="3 4">
    <name type="scientific">Methylocystis bryophila</name>
    <dbReference type="NCBI Taxonomy" id="655015"/>
    <lineage>
        <taxon>Bacteria</taxon>
        <taxon>Pseudomonadati</taxon>
        <taxon>Pseudomonadota</taxon>
        <taxon>Alphaproteobacteria</taxon>
        <taxon>Hyphomicrobiales</taxon>
        <taxon>Methylocystaceae</taxon>
        <taxon>Methylocystis</taxon>
    </lineage>
</organism>
<dbReference type="OrthoDB" id="9803927at2"/>
<dbReference type="EMBL" id="CP019948">
    <property type="protein sequence ID" value="ARN80073.1"/>
    <property type="molecule type" value="Genomic_DNA"/>
</dbReference>
<dbReference type="RefSeq" id="WP_085770127.1">
    <property type="nucleotide sequence ID" value="NZ_AP027149.1"/>
</dbReference>
<evidence type="ECO:0000313" key="3">
    <source>
        <dbReference type="EMBL" id="ARN80073.1"/>
    </source>
</evidence>
<keyword evidence="2" id="KW-1133">Transmembrane helix</keyword>
<evidence type="ECO:0000256" key="2">
    <source>
        <dbReference type="SAM" id="Phobius"/>
    </source>
</evidence>
<feature type="compositionally biased region" description="Basic residues" evidence="1">
    <location>
        <begin position="272"/>
        <end position="295"/>
    </location>
</feature>
<evidence type="ECO:0000313" key="4">
    <source>
        <dbReference type="Proteomes" id="UP000193978"/>
    </source>
</evidence>